<evidence type="ECO:0000313" key="5">
    <source>
        <dbReference type="Proteomes" id="UP001218218"/>
    </source>
</evidence>
<keyword evidence="5" id="KW-1185">Reference proteome</keyword>
<gene>
    <name evidence="4" type="ORF">DFH08DRAFT_210949</name>
</gene>
<dbReference type="PANTHER" id="PTHR24320:SF282">
    <property type="entry name" value="WW DOMAIN-CONTAINING OXIDOREDUCTASE"/>
    <property type="match status" value="1"/>
</dbReference>
<evidence type="ECO:0000313" key="4">
    <source>
        <dbReference type="EMBL" id="KAJ7346133.1"/>
    </source>
</evidence>
<evidence type="ECO:0000256" key="1">
    <source>
        <dbReference type="ARBA" id="ARBA00006484"/>
    </source>
</evidence>
<evidence type="ECO:0000256" key="2">
    <source>
        <dbReference type="ARBA" id="ARBA00022857"/>
    </source>
</evidence>
<sequence length="220" mass="23748">MRFNPNPVGPVFYAQRRHAHTLTAQGLDLQFGTNVLGHYFRTVPLVPALSVSTQSRGSPARISNVSSLGHRDAPAGLGIEFGSLLGGKDRDELIAKWGSAAPRYLYGQSKLANILVSNHFAAKYTTLMSTALHPGGIRTGLRRYGSGIMHTIKDKLLYPPSEGALTQLWAAATAPASEINGQYLVPWAKLAPPGAADERAANLMLRDELIAFLEKQVEGF</sequence>
<dbReference type="Gene3D" id="3.40.50.720">
    <property type="entry name" value="NAD(P)-binding Rossmann-like Domain"/>
    <property type="match status" value="1"/>
</dbReference>
<keyword evidence="2" id="KW-0521">NADP</keyword>
<organism evidence="4 5">
    <name type="scientific">Mycena albidolilacea</name>
    <dbReference type="NCBI Taxonomy" id="1033008"/>
    <lineage>
        <taxon>Eukaryota</taxon>
        <taxon>Fungi</taxon>
        <taxon>Dikarya</taxon>
        <taxon>Basidiomycota</taxon>
        <taxon>Agaricomycotina</taxon>
        <taxon>Agaricomycetes</taxon>
        <taxon>Agaricomycetidae</taxon>
        <taxon>Agaricales</taxon>
        <taxon>Marasmiineae</taxon>
        <taxon>Mycenaceae</taxon>
        <taxon>Mycena</taxon>
    </lineage>
</organism>
<protein>
    <submittedName>
        <fullName evidence="4">Uncharacterized protein</fullName>
    </submittedName>
</protein>
<reference evidence="4" key="1">
    <citation type="submission" date="2023-03" db="EMBL/GenBank/DDBJ databases">
        <title>Massive genome expansion in bonnet fungi (Mycena s.s.) driven by repeated elements and novel gene families across ecological guilds.</title>
        <authorList>
            <consortium name="Lawrence Berkeley National Laboratory"/>
            <person name="Harder C.B."/>
            <person name="Miyauchi S."/>
            <person name="Viragh M."/>
            <person name="Kuo A."/>
            <person name="Thoen E."/>
            <person name="Andreopoulos B."/>
            <person name="Lu D."/>
            <person name="Skrede I."/>
            <person name="Drula E."/>
            <person name="Henrissat B."/>
            <person name="Morin E."/>
            <person name="Kohler A."/>
            <person name="Barry K."/>
            <person name="LaButti K."/>
            <person name="Morin E."/>
            <person name="Salamov A."/>
            <person name="Lipzen A."/>
            <person name="Mereny Z."/>
            <person name="Hegedus B."/>
            <person name="Baldrian P."/>
            <person name="Stursova M."/>
            <person name="Weitz H."/>
            <person name="Taylor A."/>
            <person name="Grigoriev I.V."/>
            <person name="Nagy L.G."/>
            <person name="Martin F."/>
            <person name="Kauserud H."/>
        </authorList>
    </citation>
    <scope>NUCLEOTIDE SEQUENCE</scope>
    <source>
        <strain evidence="4">CBHHK002</strain>
    </source>
</reference>
<dbReference type="SUPFAM" id="SSF51735">
    <property type="entry name" value="NAD(P)-binding Rossmann-fold domains"/>
    <property type="match status" value="1"/>
</dbReference>
<proteinExistence type="inferred from homology"/>
<name>A0AAD6ZYM6_9AGAR</name>
<dbReference type="AlphaFoldDB" id="A0AAD6ZYM6"/>
<dbReference type="EMBL" id="JARIHO010000021">
    <property type="protein sequence ID" value="KAJ7346133.1"/>
    <property type="molecule type" value="Genomic_DNA"/>
</dbReference>
<accession>A0AAD6ZYM6</accession>
<dbReference type="Proteomes" id="UP001218218">
    <property type="component" value="Unassembled WGS sequence"/>
</dbReference>
<comment type="similarity">
    <text evidence="1">Belongs to the short-chain dehydrogenases/reductases (SDR) family.</text>
</comment>
<dbReference type="GO" id="GO:0016491">
    <property type="term" value="F:oxidoreductase activity"/>
    <property type="evidence" value="ECO:0007669"/>
    <property type="project" value="UniProtKB-KW"/>
</dbReference>
<dbReference type="InterPro" id="IPR036291">
    <property type="entry name" value="NAD(P)-bd_dom_sf"/>
</dbReference>
<comment type="caution">
    <text evidence="4">The sequence shown here is derived from an EMBL/GenBank/DDBJ whole genome shotgun (WGS) entry which is preliminary data.</text>
</comment>
<dbReference type="PANTHER" id="PTHR24320">
    <property type="entry name" value="RETINOL DEHYDROGENASE"/>
    <property type="match status" value="1"/>
</dbReference>
<keyword evidence="3" id="KW-0560">Oxidoreductase</keyword>
<evidence type="ECO:0000256" key="3">
    <source>
        <dbReference type="ARBA" id="ARBA00023002"/>
    </source>
</evidence>